<dbReference type="SUPFAM" id="SSF57196">
    <property type="entry name" value="EGF/Laminin"/>
    <property type="match status" value="3"/>
</dbReference>
<evidence type="ECO:0000313" key="6">
    <source>
        <dbReference type="EMBL" id="CAL1594873.1"/>
    </source>
</evidence>
<keyword evidence="2" id="KW-0245">EGF-like domain</keyword>
<evidence type="ECO:0000256" key="2">
    <source>
        <dbReference type="PROSITE-ProRule" id="PRU00076"/>
    </source>
</evidence>
<dbReference type="FunFam" id="2.60.120.260:FF:000002">
    <property type="entry name" value="Coagulation factor VIII"/>
    <property type="match status" value="2"/>
</dbReference>
<comment type="caution">
    <text evidence="2">Lacks conserved residue(s) required for the propagation of feature annotation.</text>
</comment>
<dbReference type="GO" id="GO:0005886">
    <property type="term" value="C:plasma membrane"/>
    <property type="evidence" value="ECO:0007669"/>
    <property type="project" value="TreeGrafter"/>
</dbReference>
<name>A0AAV2L1U6_KNICA</name>
<dbReference type="Proteomes" id="UP001497482">
    <property type="component" value="Chromosome 20"/>
</dbReference>
<feature type="disulfide bond" evidence="2">
    <location>
        <begin position="97"/>
        <end position="106"/>
    </location>
</feature>
<dbReference type="InterPro" id="IPR008979">
    <property type="entry name" value="Galactose-bd-like_sf"/>
</dbReference>
<sequence>MELHTRLLLLLEVLAVALVLSARGDLCEVNLCDNGGTCVKAAGSEFICICPDEYTGDKCTEKETGPCIPNPCLNGGQCELVSERRRGDVFSHYYCECPPEATGENCNTRIPPPPLFNTQGFSVCIDQPCLNGGTCSELNGDLLCSCPSPYVGNRCEQRCISRLGLQGGGVSEGQIRSSSVRYTLMGLQRWGPELARLHQKGLVNAWSPAPHDRLPWLQVDLTRAMRVSGLVTQGAGHLGYSEFVKAFKVAYSLNGSNFTFYQRDGRDLVFSGNMDKDSPKTSLLDPPLATRFLRIVPVVCRRACTMRLELIGCELRGCSEPLGLQSRLISDAQFSASSTFRTWGLDSFTWRPEYARLDKQGKTNAWSPATSDQNQWIQVDLGSLKKVTGIITQGAKDFGHIHFVTAFKLAHSDNGEDWTIVKNKKGQDKVFAGNIDNNVHHQNRLDPALFCRYVRVLPWDWHGRISLRLELLGCAL</sequence>
<keyword evidence="7" id="KW-1185">Reference proteome</keyword>
<reference evidence="6 7" key="1">
    <citation type="submission" date="2024-04" db="EMBL/GenBank/DDBJ databases">
        <authorList>
            <person name="Waldvogel A.-M."/>
            <person name="Schoenle A."/>
        </authorList>
    </citation>
    <scope>NUCLEOTIDE SEQUENCE [LARGE SCALE GENOMIC DNA]</scope>
</reference>
<evidence type="ECO:0000313" key="7">
    <source>
        <dbReference type="Proteomes" id="UP001497482"/>
    </source>
</evidence>
<feature type="domain" description="EGF-like" evidence="5">
    <location>
        <begin position="63"/>
        <end position="107"/>
    </location>
</feature>
<feature type="disulfide bond" evidence="2">
    <location>
        <begin position="146"/>
        <end position="155"/>
    </location>
</feature>
<organism evidence="6 7">
    <name type="scientific">Knipowitschia caucasica</name>
    <name type="common">Caucasian dwarf goby</name>
    <name type="synonym">Pomatoschistus caucasicus</name>
    <dbReference type="NCBI Taxonomy" id="637954"/>
    <lineage>
        <taxon>Eukaryota</taxon>
        <taxon>Metazoa</taxon>
        <taxon>Chordata</taxon>
        <taxon>Craniata</taxon>
        <taxon>Vertebrata</taxon>
        <taxon>Euteleostomi</taxon>
        <taxon>Actinopterygii</taxon>
        <taxon>Neopterygii</taxon>
        <taxon>Teleostei</taxon>
        <taxon>Neoteleostei</taxon>
        <taxon>Acanthomorphata</taxon>
        <taxon>Gobiaria</taxon>
        <taxon>Gobiiformes</taxon>
        <taxon>Gobioidei</taxon>
        <taxon>Gobiidae</taxon>
        <taxon>Gobiinae</taxon>
        <taxon>Knipowitschia</taxon>
    </lineage>
</organism>
<dbReference type="CDD" id="cd00057">
    <property type="entry name" value="FA58C"/>
    <property type="match status" value="2"/>
</dbReference>
<dbReference type="Pfam" id="PF00008">
    <property type="entry name" value="EGF"/>
    <property type="match status" value="3"/>
</dbReference>
<keyword evidence="1 2" id="KW-1015">Disulfide bond</keyword>
<accession>A0AAV2L1U6</accession>
<dbReference type="Pfam" id="PF00754">
    <property type="entry name" value="F5_F8_type_C"/>
    <property type="match status" value="2"/>
</dbReference>
<dbReference type="GO" id="GO:0038023">
    <property type="term" value="F:signaling receptor activity"/>
    <property type="evidence" value="ECO:0007669"/>
    <property type="project" value="TreeGrafter"/>
</dbReference>
<feature type="domain" description="F5/8 type C" evidence="4">
    <location>
        <begin position="159"/>
        <end position="313"/>
    </location>
</feature>
<dbReference type="PROSITE" id="PS50026">
    <property type="entry name" value="EGF_3"/>
    <property type="match status" value="3"/>
</dbReference>
<gene>
    <name evidence="6" type="ORF">KC01_LOCUS23791</name>
</gene>
<dbReference type="PROSITE" id="PS01285">
    <property type="entry name" value="FA58C_1"/>
    <property type="match status" value="1"/>
</dbReference>
<feature type="chain" id="PRO_5043763455" evidence="3">
    <location>
        <begin position="22"/>
        <end position="476"/>
    </location>
</feature>
<evidence type="ECO:0000256" key="1">
    <source>
        <dbReference type="ARBA" id="ARBA00023157"/>
    </source>
</evidence>
<dbReference type="PROSITE" id="PS50022">
    <property type="entry name" value="FA58C_3"/>
    <property type="match status" value="2"/>
</dbReference>
<dbReference type="InterPro" id="IPR000421">
    <property type="entry name" value="FA58C"/>
</dbReference>
<feature type="domain" description="EGF-like" evidence="5">
    <location>
        <begin position="23"/>
        <end position="60"/>
    </location>
</feature>
<feature type="domain" description="F5/8 type C" evidence="4">
    <location>
        <begin position="318"/>
        <end position="474"/>
    </location>
</feature>
<dbReference type="Gene3D" id="2.60.120.260">
    <property type="entry name" value="Galactose-binding domain-like"/>
    <property type="match status" value="2"/>
</dbReference>
<proteinExistence type="predicted"/>
<protein>
    <submittedName>
        <fullName evidence="6">Uncharacterized protein</fullName>
    </submittedName>
</protein>
<feature type="signal peptide" evidence="3">
    <location>
        <begin position="1"/>
        <end position="21"/>
    </location>
</feature>
<keyword evidence="3" id="KW-0732">Signal</keyword>
<dbReference type="CDD" id="cd00054">
    <property type="entry name" value="EGF_CA"/>
    <property type="match status" value="3"/>
</dbReference>
<dbReference type="SMART" id="SM00231">
    <property type="entry name" value="FA58C"/>
    <property type="match status" value="2"/>
</dbReference>
<dbReference type="EMBL" id="OZ035842">
    <property type="protein sequence ID" value="CAL1594873.1"/>
    <property type="molecule type" value="Genomic_DNA"/>
</dbReference>
<dbReference type="PROSITE" id="PS00022">
    <property type="entry name" value="EGF_1"/>
    <property type="match status" value="3"/>
</dbReference>
<evidence type="ECO:0000256" key="3">
    <source>
        <dbReference type="SAM" id="SignalP"/>
    </source>
</evidence>
<evidence type="ECO:0000259" key="4">
    <source>
        <dbReference type="PROSITE" id="PS50022"/>
    </source>
</evidence>
<dbReference type="FunFam" id="2.10.25.10:FF:000246">
    <property type="entry name" value="EGF-like repeat and discoidin I-like domain-containing protein 3"/>
    <property type="match status" value="1"/>
</dbReference>
<feature type="disulfide bond" evidence="2">
    <location>
        <begin position="50"/>
        <end position="59"/>
    </location>
</feature>
<dbReference type="Gene3D" id="2.10.25.10">
    <property type="entry name" value="Laminin"/>
    <property type="match status" value="3"/>
</dbReference>
<evidence type="ECO:0000259" key="5">
    <source>
        <dbReference type="PROSITE" id="PS50026"/>
    </source>
</evidence>
<dbReference type="PROSITE" id="PS01286">
    <property type="entry name" value="FA58C_2"/>
    <property type="match status" value="2"/>
</dbReference>
<dbReference type="InterPro" id="IPR000742">
    <property type="entry name" value="EGF"/>
</dbReference>
<dbReference type="AlphaFoldDB" id="A0AAV2L1U6"/>
<dbReference type="InterPro" id="IPR050633">
    <property type="entry name" value="Neuropilin_MCO_CoagFactor"/>
</dbReference>
<dbReference type="PANTHER" id="PTHR46806:SF11">
    <property type="entry name" value="MILK FAT GLOBULE EGF AND FACTOR V_VIII DOMAIN CONTAINING"/>
    <property type="match status" value="1"/>
</dbReference>
<dbReference type="PANTHER" id="PTHR46806">
    <property type="entry name" value="F5/8 TYPE C DOMAIN-CONTAINING PROTEIN"/>
    <property type="match status" value="1"/>
</dbReference>
<dbReference type="SUPFAM" id="SSF49785">
    <property type="entry name" value="Galactose-binding domain-like"/>
    <property type="match status" value="2"/>
</dbReference>
<feature type="domain" description="EGF-like" evidence="5">
    <location>
        <begin position="120"/>
        <end position="156"/>
    </location>
</feature>
<dbReference type="SMART" id="SM00181">
    <property type="entry name" value="EGF"/>
    <property type="match status" value="3"/>
</dbReference>